<organism evidence="1 2">
    <name type="scientific">Chromobacterium aquaticum</name>
    <dbReference type="NCBI Taxonomy" id="467180"/>
    <lineage>
        <taxon>Bacteria</taxon>
        <taxon>Pseudomonadati</taxon>
        <taxon>Pseudomonadota</taxon>
        <taxon>Betaproteobacteria</taxon>
        <taxon>Neisseriales</taxon>
        <taxon>Chromobacteriaceae</taxon>
        <taxon>Chromobacterium</taxon>
    </lineage>
</organism>
<keyword evidence="2" id="KW-1185">Reference proteome</keyword>
<gene>
    <name evidence="1" type="ORF">ACFO0R_12245</name>
</gene>
<accession>A0ABV8ZVB2</accession>
<dbReference type="Pfam" id="PF11354">
    <property type="entry name" value="DUF3156"/>
    <property type="match status" value="1"/>
</dbReference>
<comment type="caution">
    <text evidence="1">The sequence shown here is derived from an EMBL/GenBank/DDBJ whole genome shotgun (WGS) entry which is preliminary data.</text>
</comment>
<dbReference type="RefSeq" id="WP_231463506.1">
    <property type="nucleotide sequence ID" value="NZ_JAJOHW010000101.1"/>
</dbReference>
<protein>
    <submittedName>
        <fullName evidence="1">DUF3156 family protein</fullName>
    </submittedName>
</protein>
<name>A0ABV8ZVB2_9NEIS</name>
<reference evidence="2" key="1">
    <citation type="journal article" date="2019" name="Int. J. Syst. Evol. Microbiol.">
        <title>The Global Catalogue of Microorganisms (GCM) 10K type strain sequencing project: providing services to taxonomists for standard genome sequencing and annotation.</title>
        <authorList>
            <consortium name="The Broad Institute Genomics Platform"/>
            <consortium name="The Broad Institute Genome Sequencing Center for Infectious Disease"/>
            <person name="Wu L."/>
            <person name="Ma J."/>
        </authorList>
    </citation>
    <scope>NUCLEOTIDE SEQUENCE [LARGE SCALE GENOMIC DNA]</scope>
    <source>
        <strain evidence="2">CGMCC 4.7608</strain>
    </source>
</reference>
<dbReference type="Proteomes" id="UP001595999">
    <property type="component" value="Unassembled WGS sequence"/>
</dbReference>
<dbReference type="EMBL" id="JBHSEK010000007">
    <property type="protein sequence ID" value="MFC4490393.1"/>
    <property type="molecule type" value="Genomic_DNA"/>
</dbReference>
<sequence>MWRRLVEAWSRPRGYRPGATLARLRSDWPGLEGEAASAAEQSFAFPHGVWSFLVRERVEAGWMAHLVACEFCLSLPVSDPVPARIRLRHRGAWRRQGVAVDLLAGDAVRLAPLLQALRADADVRAALMPLDFRRCELRGGVDGWSLLIEPFGASEVVCLLPPLRRYIRLGPIQRLALLASMAACRRVLLALN</sequence>
<dbReference type="InterPro" id="IPR021500">
    <property type="entry name" value="DUF3156"/>
</dbReference>
<proteinExistence type="predicted"/>
<evidence type="ECO:0000313" key="1">
    <source>
        <dbReference type="EMBL" id="MFC4490393.1"/>
    </source>
</evidence>
<evidence type="ECO:0000313" key="2">
    <source>
        <dbReference type="Proteomes" id="UP001595999"/>
    </source>
</evidence>